<evidence type="ECO:0000313" key="6">
    <source>
        <dbReference type="Proteomes" id="UP000290106"/>
    </source>
</evidence>
<proteinExistence type="predicted"/>
<dbReference type="InterPro" id="IPR011051">
    <property type="entry name" value="RmlC_Cupin_sf"/>
</dbReference>
<dbReference type="CDD" id="cd02208">
    <property type="entry name" value="cupin_RmlC-like"/>
    <property type="match status" value="1"/>
</dbReference>
<dbReference type="InterPro" id="IPR018062">
    <property type="entry name" value="HTH_AraC-typ_CS"/>
</dbReference>
<dbReference type="Proteomes" id="UP000290106">
    <property type="component" value="Unassembled WGS sequence"/>
</dbReference>
<dbReference type="GO" id="GO:0003700">
    <property type="term" value="F:DNA-binding transcription factor activity"/>
    <property type="evidence" value="ECO:0007669"/>
    <property type="project" value="InterPro"/>
</dbReference>
<evidence type="ECO:0000256" key="1">
    <source>
        <dbReference type="ARBA" id="ARBA00023015"/>
    </source>
</evidence>
<dbReference type="AlphaFoldDB" id="A0A4Q1RIX3"/>
<keyword evidence="3" id="KW-0804">Transcription</keyword>
<keyword evidence="6" id="KW-1185">Reference proteome</keyword>
<dbReference type="SMART" id="SM00342">
    <property type="entry name" value="HTH_ARAC"/>
    <property type="match status" value="1"/>
</dbReference>
<dbReference type="InterPro" id="IPR018060">
    <property type="entry name" value="HTH_AraC"/>
</dbReference>
<dbReference type="InterPro" id="IPR014710">
    <property type="entry name" value="RmlC-like_jellyroll"/>
</dbReference>
<dbReference type="InterPro" id="IPR013096">
    <property type="entry name" value="Cupin_2"/>
</dbReference>
<keyword evidence="2" id="KW-0238">DNA-binding</keyword>
<dbReference type="Pfam" id="PF12833">
    <property type="entry name" value="HTH_18"/>
    <property type="match status" value="1"/>
</dbReference>
<dbReference type="InterPro" id="IPR009057">
    <property type="entry name" value="Homeodomain-like_sf"/>
</dbReference>
<evidence type="ECO:0000259" key="4">
    <source>
        <dbReference type="PROSITE" id="PS01124"/>
    </source>
</evidence>
<dbReference type="PANTHER" id="PTHR43280:SF2">
    <property type="entry name" value="HTH-TYPE TRANSCRIPTIONAL REGULATOR EXSA"/>
    <property type="match status" value="1"/>
</dbReference>
<dbReference type="PROSITE" id="PS00041">
    <property type="entry name" value="HTH_ARAC_FAMILY_1"/>
    <property type="match status" value="1"/>
</dbReference>
<gene>
    <name evidence="5" type="ORF">ETP43_11025</name>
</gene>
<dbReference type="Gene3D" id="2.60.120.10">
    <property type="entry name" value="Jelly Rolls"/>
    <property type="match status" value="1"/>
</dbReference>
<dbReference type="Pfam" id="PF07883">
    <property type="entry name" value="Cupin_2"/>
    <property type="match status" value="1"/>
</dbReference>
<reference evidence="5 6" key="1">
    <citation type="submission" date="2019-01" db="EMBL/GenBank/DDBJ databases">
        <title>Blautia sp. nov. KGMB01111 isolated human feces.</title>
        <authorList>
            <person name="Park J.-E."/>
            <person name="Kim J.-S."/>
            <person name="Park S.-H."/>
        </authorList>
    </citation>
    <scope>NUCLEOTIDE SEQUENCE [LARGE SCALE GENOMIC DNA]</scope>
    <source>
        <strain evidence="5 6">KGMB01111</strain>
    </source>
</reference>
<dbReference type="RefSeq" id="WP_129258095.1">
    <property type="nucleotide sequence ID" value="NZ_JBGKFY010000002.1"/>
</dbReference>
<name>A0A4Q1RIX3_9FIRM</name>
<evidence type="ECO:0000256" key="2">
    <source>
        <dbReference type="ARBA" id="ARBA00023125"/>
    </source>
</evidence>
<keyword evidence="1" id="KW-0805">Transcription regulation</keyword>
<dbReference type="Gene3D" id="1.10.10.60">
    <property type="entry name" value="Homeodomain-like"/>
    <property type="match status" value="2"/>
</dbReference>
<dbReference type="SUPFAM" id="SSF46689">
    <property type="entry name" value="Homeodomain-like"/>
    <property type="match status" value="2"/>
</dbReference>
<comment type="caution">
    <text evidence="5">The sequence shown here is derived from an EMBL/GenBank/DDBJ whole genome shotgun (WGS) entry which is preliminary data.</text>
</comment>
<dbReference type="PROSITE" id="PS01124">
    <property type="entry name" value="HTH_ARAC_FAMILY_2"/>
    <property type="match status" value="1"/>
</dbReference>
<dbReference type="PANTHER" id="PTHR43280">
    <property type="entry name" value="ARAC-FAMILY TRANSCRIPTIONAL REGULATOR"/>
    <property type="match status" value="1"/>
</dbReference>
<dbReference type="OrthoDB" id="2112176at2"/>
<dbReference type="SUPFAM" id="SSF51182">
    <property type="entry name" value="RmlC-like cupins"/>
    <property type="match status" value="1"/>
</dbReference>
<feature type="domain" description="HTH araC/xylS-type" evidence="4">
    <location>
        <begin position="181"/>
        <end position="279"/>
    </location>
</feature>
<evidence type="ECO:0000313" key="5">
    <source>
        <dbReference type="EMBL" id="RXS75694.1"/>
    </source>
</evidence>
<organism evidence="5 6">
    <name type="scientific">Blautia faecicola</name>
    <dbReference type="NCBI Taxonomy" id="2509240"/>
    <lineage>
        <taxon>Bacteria</taxon>
        <taxon>Bacillati</taxon>
        <taxon>Bacillota</taxon>
        <taxon>Clostridia</taxon>
        <taxon>Lachnospirales</taxon>
        <taxon>Lachnospiraceae</taxon>
        <taxon>Blautia</taxon>
    </lineage>
</organism>
<accession>A0A4Q1RIX3</accession>
<evidence type="ECO:0000256" key="3">
    <source>
        <dbReference type="ARBA" id="ARBA00023163"/>
    </source>
</evidence>
<dbReference type="GO" id="GO:0043565">
    <property type="term" value="F:sequence-specific DNA binding"/>
    <property type="evidence" value="ECO:0007669"/>
    <property type="project" value="InterPro"/>
</dbReference>
<protein>
    <submittedName>
        <fullName evidence="5">AraC family transcriptional regulator</fullName>
    </submittedName>
</protein>
<dbReference type="EMBL" id="SDKC01000001">
    <property type="protein sequence ID" value="RXS75694.1"/>
    <property type="molecule type" value="Genomic_DNA"/>
</dbReference>
<sequence>MHKQTYRHEEIKYPSNEDAFFNVLWHNRDYTAPHWHNGLEILYLLEGSEDCYLGEDDGIRMKKGDFLVINSRVVHSVQCPRQCKEMLLQIPYPMMKRFIPQIDGLEFVCERISGKKHQMDTSQVEQSLSILAGLRPFQSPEETLEFYSQIYHLLALLVKDFSVSVTSDKMEVSEKYMERLGMITSYVKEHYAGDISLQEIARLVSLNPDYFTRFFKKYMGMTFLDYVNSVRMEHIVRDLQKTDLSVQKLLEIHGFTNYKLFMKMYRERFESTPGKMRKYRKEQKHME</sequence>